<feature type="domain" description="Ribosomal protein eL8/eL30/eS12/Gadd45" evidence="8">
    <location>
        <begin position="117"/>
        <end position="200"/>
    </location>
</feature>
<keyword evidence="4" id="KW-0221">Differentiation</keyword>
<dbReference type="FunFam" id="3.30.1330.30:FF:000018">
    <property type="entry name" value="growth arrest and DNA damage-inducible protein GADD45 gamma"/>
    <property type="match status" value="1"/>
</dbReference>
<dbReference type="InterPro" id="IPR004038">
    <property type="entry name" value="Ribosomal_eL8/eL30/eS12/Gad45"/>
</dbReference>
<evidence type="ECO:0000256" key="7">
    <source>
        <dbReference type="ARBA" id="ARBA00073052"/>
    </source>
</evidence>
<reference evidence="9" key="1">
    <citation type="journal article" date="2023" name="Science">
        <title>Genome structures resolve the early diversification of teleost fishes.</title>
        <authorList>
            <person name="Parey E."/>
            <person name="Louis A."/>
            <person name="Montfort J."/>
            <person name="Bouchez O."/>
            <person name="Roques C."/>
            <person name="Iampietro C."/>
            <person name="Lluch J."/>
            <person name="Castinel A."/>
            <person name="Donnadieu C."/>
            <person name="Desvignes T."/>
            <person name="Floi Bucao C."/>
            <person name="Jouanno E."/>
            <person name="Wen M."/>
            <person name="Mejri S."/>
            <person name="Dirks R."/>
            <person name="Jansen H."/>
            <person name="Henkel C."/>
            <person name="Chen W.J."/>
            <person name="Zahm M."/>
            <person name="Cabau C."/>
            <person name="Klopp C."/>
            <person name="Thompson A.W."/>
            <person name="Robinson-Rechavi M."/>
            <person name="Braasch I."/>
            <person name="Lecointre G."/>
            <person name="Bobe J."/>
            <person name="Postlethwait J.H."/>
            <person name="Berthelot C."/>
            <person name="Roest Crollius H."/>
            <person name="Guiguen Y."/>
        </authorList>
    </citation>
    <scope>NUCLEOTIDE SEQUENCE</scope>
    <source>
        <strain evidence="9">Concon-B</strain>
    </source>
</reference>
<comment type="caution">
    <text evidence="9">The sequence shown here is derived from an EMBL/GenBank/DDBJ whole genome shotgun (WGS) entry which is preliminary data.</text>
</comment>
<dbReference type="Pfam" id="PF01248">
    <property type="entry name" value="Ribosomal_L7Ae"/>
    <property type="match status" value="1"/>
</dbReference>
<evidence type="ECO:0000313" key="10">
    <source>
        <dbReference type="Proteomes" id="UP001152803"/>
    </source>
</evidence>
<dbReference type="GO" id="GO:0043410">
    <property type="term" value="P:positive regulation of MAPK cascade"/>
    <property type="evidence" value="ECO:0007669"/>
    <property type="project" value="UniProtKB-ARBA"/>
</dbReference>
<dbReference type="InterPro" id="IPR024824">
    <property type="entry name" value="GADD45"/>
</dbReference>
<accession>A0A9Q1HSX1</accession>
<protein>
    <recommendedName>
        <fullName evidence="7">Growth arrest and DNA damage-inducible protein GADD45 gamma</fullName>
    </recommendedName>
</protein>
<evidence type="ECO:0000256" key="3">
    <source>
        <dbReference type="ARBA" id="ARBA00022703"/>
    </source>
</evidence>
<evidence type="ECO:0000259" key="8">
    <source>
        <dbReference type="Pfam" id="PF01248"/>
    </source>
</evidence>
<evidence type="ECO:0000256" key="5">
    <source>
        <dbReference type="ARBA" id="ARBA00055285"/>
    </source>
</evidence>
<dbReference type="EMBL" id="JAFJMO010000011">
    <property type="protein sequence ID" value="KAJ8262852.1"/>
    <property type="molecule type" value="Genomic_DNA"/>
</dbReference>
<dbReference type="SUPFAM" id="SSF55315">
    <property type="entry name" value="L30e-like"/>
    <property type="match status" value="1"/>
</dbReference>
<dbReference type="GO" id="GO:0005634">
    <property type="term" value="C:nucleus"/>
    <property type="evidence" value="ECO:0007669"/>
    <property type="project" value="InterPro"/>
</dbReference>
<gene>
    <name evidence="9" type="ORF">COCON_G00153090</name>
</gene>
<sequence length="251" mass="27877">MMTKRTLEVPPPRGALTRAAVITRGDICIRLCPLSQSAAASAEHPAHCREILIQDYKSSDSTVEPHKRTVATVEKRTELSRISVPDNNWILIMTLEELRGQESTTEASDRMQCAGSALEELLVSAKKQDCLTVGVYESAKVMNVDPDSVAFCVLATDEEYECDIALQIHFTLIQAFCFENDINVVRVNDIERLADILGKEESGEPKDAHCILVTSSDEDSWKGSALDKLSVFCEESRSVYDWVPAITLPER</sequence>
<keyword evidence="2" id="KW-0217">Developmental protein</keyword>
<dbReference type="GO" id="GO:0030154">
    <property type="term" value="P:cell differentiation"/>
    <property type="evidence" value="ECO:0007669"/>
    <property type="project" value="UniProtKB-KW"/>
</dbReference>
<dbReference type="PANTHER" id="PTHR10411:SF4">
    <property type="entry name" value="GROWTH ARREST AND DNA DAMAGE-INDUCIBLE PROTEIN GADD45 GAMMA"/>
    <property type="match status" value="1"/>
</dbReference>
<dbReference type="InterPro" id="IPR029064">
    <property type="entry name" value="Ribosomal_eL30-like_sf"/>
</dbReference>
<organism evidence="9 10">
    <name type="scientific">Conger conger</name>
    <name type="common">Conger eel</name>
    <name type="synonym">Muraena conger</name>
    <dbReference type="NCBI Taxonomy" id="82655"/>
    <lineage>
        <taxon>Eukaryota</taxon>
        <taxon>Metazoa</taxon>
        <taxon>Chordata</taxon>
        <taxon>Craniata</taxon>
        <taxon>Vertebrata</taxon>
        <taxon>Euteleostomi</taxon>
        <taxon>Actinopterygii</taxon>
        <taxon>Neopterygii</taxon>
        <taxon>Teleostei</taxon>
        <taxon>Anguilliformes</taxon>
        <taxon>Congridae</taxon>
        <taxon>Conger</taxon>
    </lineage>
</organism>
<dbReference type="AlphaFoldDB" id="A0A9Q1HSX1"/>
<dbReference type="GO" id="GO:0005737">
    <property type="term" value="C:cytoplasm"/>
    <property type="evidence" value="ECO:0007669"/>
    <property type="project" value="TreeGrafter"/>
</dbReference>
<proteinExistence type="inferred from homology"/>
<evidence type="ECO:0000313" key="9">
    <source>
        <dbReference type="EMBL" id="KAJ8262852.1"/>
    </source>
</evidence>
<dbReference type="GO" id="GO:0006915">
    <property type="term" value="P:apoptotic process"/>
    <property type="evidence" value="ECO:0007669"/>
    <property type="project" value="UniProtKB-KW"/>
</dbReference>
<evidence type="ECO:0000256" key="2">
    <source>
        <dbReference type="ARBA" id="ARBA00022473"/>
    </source>
</evidence>
<dbReference type="GO" id="GO:0051726">
    <property type="term" value="P:regulation of cell cycle"/>
    <property type="evidence" value="ECO:0007669"/>
    <property type="project" value="InterPro"/>
</dbReference>
<evidence type="ECO:0000256" key="6">
    <source>
        <dbReference type="ARBA" id="ARBA00065160"/>
    </source>
</evidence>
<dbReference type="Gene3D" id="3.30.1330.30">
    <property type="match status" value="1"/>
</dbReference>
<dbReference type="OrthoDB" id="5976967at2759"/>
<evidence type="ECO:0000256" key="1">
    <source>
        <dbReference type="ARBA" id="ARBA00007361"/>
    </source>
</evidence>
<dbReference type="PANTHER" id="PTHR10411">
    <property type="entry name" value="GROWTH ARREST AND DNA DAMAGE-INDUCIBLE PROTEIN GADD45"/>
    <property type="match status" value="1"/>
</dbReference>
<evidence type="ECO:0000256" key="4">
    <source>
        <dbReference type="ARBA" id="ARBA00022782"/>
    </source>
</evidence>
<keyword evidence="10" id="KW-1185">Reference proteome</keyword>
<keyword evidence="3" id="KW-0053">Apoptosis</keyword>
<comment type="subunit">
    <text evidence="6">Undergoes concentration-dependent homodimerization, which is required for growth inhibititory activity and enhances interaction with PCNA. Interacts with GADD45GIP1. Interacts with PCNA.</text>
</comment>
<comment type="similarity">
    <text evidence="1">Belongs to the GADD45 family.</text>
</comment>
<comment type="function">
    <text evidence="5">Involved in the regulation of growth and apoptosis. Mediates activation of stress-responsive MTK1/MEKK4 MAPKKK.</text>
</comment>
<name>A0A9Q1HSX1_CONCO</name>
<dbReference type="Proteomes" id="UP001152803">
    <property type="component" value="Unassembled WGS sequence"/>
</dbReference>